<dbReference type="SUPFAM" id="SSF141868">
    <property type="entry name" value="EAL domain-like"/>
    <property type="match status" value="1"/>
</dbReference>
<dbReference type="PROSITE" id="PS50887">
    <property type="entry name" value="GGDEF"/>
    <property type="match status" value="1"/>
</dbReference>
<dbReference type="EMBL" id="JANUGU010000001">
    <property type="protein sequence ID" value="MCS0656880.1"/>
    <property type="molecule type" value="Genomic_DNA"/>
</dbReference>
<dbReference type="InterPro" id="IPR000160">
    <property type="entry name" value="GGDEF_dom"/>
</dbReference>
<evidence type="ECO:0000259" key="3">
    <source>
        <dbReference type="PROSITE" id="PS50110"/>
    </source>
</evidence>
<dbReference type="PROSITE" id="PS50110">
    <property type="entry name" value="RESPONSE_REGULATORY"/>
    <property type="match status" value="1"/>
</dbReference>
<dbReference type="InterPro" id="IPR029787">
    <property type="entry name" value="Nucleotide_cyclase"/>
</dbReference>
<dbReference type="SMART" id="SM00091">
    <property type="entry name" value="PAS"/>
    <property type="match status" value="2"/>
</dbReference>
<dbReference type="InterPro" id="IPR035965">
    <property type="entry name" value="PAS-like_dom_sf"/>
</dbReference>
<dbReference type="SMART" id="SM00267">
    <property type="entry name" value="GGDEF"/>
    <property type="match status" value="1"/>
</dbReference>
<proteinExistence type="predicted"/>
<evidence type="ECO:0000259" key="5">
    <source>
        <dbReference type="PROSITE" id="PS50113"/>
    </source>
</evidence>
<dbReference type="InterPro" id="IPR001789">
    <property type="entry name" value="Sig_transdc_resp-reg_receiver"/>
</dbReference>
<dbReference type="InterPro" id="IPR001610">
    <property type="entry name" value="PAC"/>
</dbReference>
<comment type="caution">
    <text evidence="8">The sequence shown here is derived from an EMBL/GenBank/DDBJ whole genome shotgun (WGS) entry which is preliminary data.</text>
</comment>
<keyword evidence="9" id="KW-1185">Reference proteome</keyword>
<feature type="domain" description="Response regulatory" evidence="3">
    <location>
        <begin position="613"/>
        <end position="728"/>
    </location>
</feature>
<dbReference type="SMART" id="SM00448">
    <property type="entry name" value="REC"/>
    <property type="match status" value="1"/>
</dbReference>
<dbReference type="Proteomes" id="UP001204621">
    <property type="component" value="Unassembled WGS sequence"/>
</dbReference>
<dbReference type="InterPro" id="IPR000014">
    <property type="entry name" value="PAS"/>
</dbReference>
<dbReference type="PROSITE" id="PS50883">
    <property type="entry name" value="EAL"/>
    <property type="match status" value="1"/>
</dbReference>
<reference evidence="8 9" key="1">
    <citation type="submission" date="2022-08" db="EMBL/GenBank/DDBJ databases">
        <title>Reclassification of Massilia species as members of the genera Telluria, Duganella, Pseudoduganella, Mokoshia gen. nov. and Zemynaea gen. nov. using orthogonal and non-orthogonal genome-based approaches.</title>
        <authorList>
            <person name="Bowman J.P."/>
        </authorList>
    </citation>
    <scope>NUCLEOTIDE SEQUENCE [LARGE SCALE GENOMIC DNA]</scope>
    <source>
        <strain evidence="8 9">JCM 31606</strain>
    </source>
</reference>
<dbReference type="Pfam" id="PF00990">
    <property type="entry name" value="GGDEF"/>
    <property type="match status" value="1"/>
</dbReference>
<dbReference type="Gene3D" id="3.30.450.20">
    <property type="entry name" value="PAS domain"/>
    <property type="match status" value="1"/>
</dbReference>
<name>A0ABT2CSB9_9BURK</name>
<dbReference type="PANTHER" id="PTHR44757">
    <property type="entry name" value="DIGUANYLATE CYCLASE DGCP"/>
    <property type="match status" value="1"/>
</dbReference>
<dbReference type="PROSITE" id="PS50113">
    <property type="entry name" value="PAC"/>
    <property type="match status" value="1"/>
</dbReference>
<feature type="domain" description="PAS" evidence="4">
    <location>
        <begin position="43"/>
        <end position="90"/>
    </location>
</feature>
<protein>
    <submittedName>
        <fullName evidence="8">EAL domain-containing protein</fullName>
    </submittedName>
</protein>
<evidence type="ECO:0000259" key="7">
    <source>
        <dbReference type="PROSITE" id="PS50887"/>
    </source>
</evidence>
<dbReference type="SMART" id="SM00086">
    <property type="entry name" value="PAC"/>
    <property type="match status" value="1"/>
</dbReference>
<feature type="domain" description="EAL" evidence="6">
    <location>
        <begin position="344"/>
        <end position="598"/>
    </location>
</feature>
<gene>
    <name evidence="8" type="ORF">NX778_02260</name>
</gene>
<evidence type="ECO:0000256" key="2">
    <source>
        <dbReference type="SAM" id="Coils"/>
    </source>
</evidence>
<keyword evidence="2" id="KW-0175">Coiled coil</keyword>
<dbReference type="NCBIfam" id="TIGR00229">
    <property type="entry name" value="sensory_box"/>
    <property type="match status" value="1"/>
</dbReference>
<dbReference type="SMART" id="SM00052">
    <property type="entry name" value="EAL"/>
    <property type="match status" value="1"/>
</dbReference>
<evidence type="ECO:0000259" key="4">
    <source>
        <dbReference type="PROSITE" id="PS50112"/>
    </source>
</evidence>
<dbReference type="InterPro" id="IPR001633">
    <property type="entry name" value="EAL_dom"/>
</dbReference>
<dbReference type="InterPro" id="IPR011006">
    <property type="entry name" value="CheY-like_superfamily"/>
</dbReference>
<accession>A0ABT2CSB9</accession>
<feature type="modified residue" description="4-aspartylphosphate" evidence="1">
    <location>
        <position position="662"/>
    </location>
</feature>
<dbReference type="CDD" id="cd00130">
    <property type="entry name" value="PAS"/>
    <property type="match status" value="1"/>
</dbReference>
<dbReference type="CDD" id="cd01948">
    <property type="entry name" value="EAL"/>
    <property type="match status" value="1"/>
</dbReference>
<evidence type="ECO:0000259" key="6">
    <source>
        <dbReference type="PROSITE" id="PS50883"/>
    </source>
</evidence>
<dbReference type="SUPFAM" id="SSF55785">
    <property type="entry name" value="PYP-like sensor domain (PAS domain)"/>
    <property type="match status" value="1"/>
</dbReference>
<dbReference type="InterPro" id="IPR043128">
    <property type="entry name" value="Rev_trsase/Diguanyl_cyclase"/>
</dbReference>
<evidence type="ECO:0000256" key="1">
    <source>
        <dbReference type="PROSITE-ProRule" id="PRU00169"/>
    </source>
</evidence>
<dbReference type="SUPFAM" id="SSF52172">
    <property type="entry name" value="CheY-like"/>
    <property type="match status" value="1"/>
</dbReference>
<sequence>MFLLGSGGSLLAAASVGSLSVRERGVARLVRERTAALTQANASLQLQRQAIEACINGIVIARAEGGGVIEYVNPAFERLTGYGHAEVLGRGLDVLCGGDAGAPGAAELQELVREQREGNVVLRTRRKDGAELWFSAHIAPCRDAAGAVRHFVVAHYDVTDKRGYEAELHHQATHDTLTGLANRALLAERLRQEVAAAARHGYALWVLFVDLDRFKQVNDSLGHQAGDELLRTVAQRLSAAVRPEDTVARPGGDEFVLVLAERGDGHLSVGMVGRIMDAVARPVAVQGNECFINASIGIACFPQDGGDPEALIACADMAMYRAKELGRNNYQFFLPEMNDEAQQRLRTERALRHAIERGEFELYYQAQLDLQTGRVAGAEALLRWRHPELGLLESERFMPVAEDTGLALPIGAWAMRAACAQVCAWQQAGHAELRLALDIGARQFKEPDLLAHVTRVLDETGLAPARLELELTERMVMPDAERAVAVLDGLRALGVSIALDEFGTGYSSLAQLRRFPLDALKIAPSFVSALSQQGNGAAIPDAIIALAHNLGMRVVAEGVDTEAQCVQLASGMCDEVQGAVYSQALDAAAFGELLAGGRALPGHLLRMQKRERTLLLVDDEPNILAALKRQLRGAGLRILTAPGGKEGLELLAAEQVDVIVSDQRMPGMTGVEFLRAVKHSHPDTVRMVLSGFTELQSVTDAVNEGAIYKFLTKPWDDTQMRAHILEAFRQKEMADENRRLDLEVRTANQHLAQANRQLEEVLRQQQEQISHTGTSLAIVREALQHVPLPILGLDEEQAVAFANLAAQALFRDAGELLGSPAEWVMPELLSIEEGSPRLLEVGGARFRIAAHGMGRGTSARGTLMIFNPAGPDQQQGTSP</sequence>
<dbReference type="NCBIfam" id="TIGR00254">
    <property type="entry name" value="GGDEF"/>
    <property type="match status" value="1"/>
</dbReference>
<feature type="domain" description="PAC" evidence="5">
    <location>
        <begin position="116"/>
        <end position="170"/>
    </location>
</feature>
<dbReference type="PANTHER" id="PTHR44757:SF2">
    <property type="entry name" value="BIOFILM ARCHITECTURE MAINTENANCE PROTEIN MBAA"/>
    <property type="match status" value="1"/>
</dbReference>
<evidence type="ECO:0000313" key="8">
    <source>
        <dbReference type="EMBL" id="MCS0656880.1"/>
    </source>
</evidence>
<dbReference type="Gene3D" id="3.20.20.450">
    <property type="entry name" value="EAL domain"/>
    <property type="match status" value="1"/>
</dbReference>
<dbReference type="Pfam" id="PF00563">
    <property type="entry name" value="EAL"/>
    <property type="match status" value="1"/>
</dbReference>
<dbReference type="SUPFAM" id="SSF55073">
    <property type="entry name" value="Nucleotide cyclase"/>
    <property type="match status" value="1"/>
</dbReference>
<dbReference type="InterPro" id="IPR000700">
    <property type="entry name" value="PAS-assoc_C"/>
</dbReference>
<dbReference type="Pfam" id="PF13426">
    <property type="entry name" value="PAS_9"/>
    <property type="match status" value="1"/>
</dbReference>
<dbReference type="PROSITE" id="PS50112">
    <property type="entry name" value="PAS"/>
    <property type="match status" value="1"/>
</dbReference>
<dbReference type="Gene3D" id="3.30.70.270">
    <property type="match status" value="1"/>
</dbReference>
<feature type="coiled-coil region" evidence="2">
    <location>
        <begin position="737"/>
        <end position="771"/>
    </location>
</feature>
<organism evidence="8 9">
    <name type="scientific">Massilia terrae</name>
    <dbReference type="NCBI Taxonomy" id="1811224"/>
    <lineage>
        <taxon>Bacteria</taxon>
        <taxon>Pseudomonadati</taxon>
        <taxon>Pseudomonadota</taxon>
        <taxon>Betaproteobacteria</taxon>
        <taxon>Burkholderiales</taxon>
        <taxon>Oxalobacteraceae</taxon>
        <taxon>Telluria group</taxon>
        <taxon>Massilia</taxon>
    </lineage>
</organism>
<keyword evidence="1" id="KW-0597">Phosphoprotein</keyword>
<dbReference type="Gene3D" id="3.40.50.2300">
    <property type="match status" value="1"/>
</dbReference>
<evidence type="ECO:0000313" key="9">
    <source>
        <dbReference type="Proteomes" id="UP001204621"/>
    </source>
</evidence>
<dbReference type="CDD" id="cd17569">
    <property type="entry name" value="REC_HupR-like"/>
    <property type="match status" value="1"/>
</dbReference>
<dbReference type="CDD" id="cd01949">
    <property type="entry name" value="GGDEF"/>
    <property type="match status" value="1"/>
</dbReference>
<feature type="domain" description="GGDEF" evidence="7">
    <location>
        <begin position="202"/>
        <end position="335"/>
    </location>
</feature>
<dbReference type="InterPro" id="IPR052155">
    <property type="entry name" value="Biofilm_reg_signaling"/>
</dbReference>
<dbReference type="InterPro" id="IPR035919">
    <property type="entry name" value="EAL_sf"/>
</dbReference>
<dbReference type="Pfam" id="PF00072">
    <property type="entry name" value="Response_reg"/>
    <property type="match status" value="1"/>
</dbReference>